<organism evidence="1 2">
    <name type="scientific">Rhizophagus clarus</name>
    <dbReference type="NCBI Taxonomy" id="94130"/>
    <lineage>
        <taxon>Eukaryota</taxon>
        <taxon>Fungi</taxon>
        <taxon>Fungi incertae sedis</taxon>
        <taxon>Mucoromycota</taxon>
        <taxon>Glomeromycotina</taxon>
        <taxon>Glomeromycetes</taxon>
        <taxon>Glomerales</taxon>
        <taxon>Glomeraceae</taxon>
        <taxon>Rhizophagus</taxon>
    </lineage>
</organism>
<dbReference type="Proteomes" id="UP000247702">
    <property type="component" value="Unassembled WGS sequence"/>
</dbReference>
<accession>A0A2Z6SGU6</accession>
<evidence type="ECO:0000313" key="2">
    <source>
        <dbReference type="Proteomes" id="UP000247702"/>
    </source>
</evidence>
<dbReference type="EMBL" id="BEXD01004326">
    <property type="protein sequence ID" value="GBC09780.1"/>
    <property type="molecule type" value="Genomic_DNA"/>
</dbReference>
<name>A0A2Z6SGU6_9GLOM</name>
<sequence>MSSGTNAQESENAMRDVLRSVRHVLAMDAFANKSTLAFLKIYRGEDIRIIDNRYQPRVGETVEFIYDSNSGAEAMRIGYDLLRQGKRVTFVSTGVVMARALAEKASKLFKSDNLPVRAPYTNTVEAGISFEVTGHFDIVIAITNIATLIHVEALAQMLYRIHDCSRRIVSLFYQKNSNELFCPPGRENIQAELTSARPNNLPTAIKGHRKWNNNTISYKVDEFPAIITFIEVEHQKCLFARYFIEKLCSFIASTSFTGIDDKHILSGSIVSEAFAQSCERFIEIQNQSLSLFGFKSHAKTTPDLNSAIKAINAIAGNWCGYTIKSDKKRIGPKGQQV</sequence>
<dbReference type="AlphaFoldDB" id="A0A2Z6SGU6"/>
<gene>
    <name evidence="1" type="ORF">RclHR1_00910030</name>
</gene>
<comment type="caution">
    <text evidence="1">The sequence shown here is derived from an EMBL/GenBank/DDBJ whole genome shotgun (WGS) entry which is preliminary data.</text>
</comment>
<protein>
    <submittedName>
        <fullName evidence="1">Uncharacterized protein</fullName>
    </submittedName>
</protein>
<proteinExistence type="predicted"/>
<evidence type="ECO:0000313" key="1">
    <source>
        <dbReference type="EMBL" id="GBC09780.1"/>
    </source>
</evidence>
<dbReference type="STRING" id="94130.A0A2Z6SGU6"/>
<keyword evidence="2" id="KW-1185">Reference proteome</keyword>
<reference evidence="1 2" key="1">
    <citation type="submission" date="2017-11" db="EMBL/GenBank/DDBJ databases">
        <title>The genome of Rhizophagus clarus HR1 reveals common genetic basis of auxotrophy among arbuscular mycorrhizal fungi.</title>
        <authorList>
            <person name="Kobayashi Y."/>
        </authorList>
    </citation>
    <scope>NUCLEOTIDE SEQUENCE [LARGE SCALE GENOMIC DNA]</scope>
    <source>
        <strain evidence="1 2">HR1</strain>
    </source>
</reference>